<feature type="compositionally biased region" description="Polar residues" evidence="7">
    <location>
        <begin position="262"/>
        <end position="282"/>
    </location>
</feature>
<dbReference type="InterPro" id="IPR036691">
    <property type="entry name" value="Endo/exonu/phosph_ase_sf"/>
</dbReference>
<dbReference type="AlphaFoldDB" id="A0A9R1U2N0"/>
<dbReference type="OrthoDB" id="2248459at2759"/>
<dbReference type="Gene3D" id="3.60.10.10">
    <property type="entry name" value="Endonuclease/exonuclease/phosphatase"/>
    <property type="match status" value="1"/>
</dbReference>
<dbReference type="GO" id="GO:0004439">
    <property type="term" value="F:phosphatidylinositol-4,5-bisphosphate 5-phosphatase activity"/>
    <property type="evidence" value="ECO:0007669"/>
    <property type="project" value="UniProtKB-EC"/>
</dbReference>
<evidence type="ECO:0000256" key="3">
    <source>
        <dbReference type="ARBA" id="ARBA00022801"/>
    </source>
</evidence>
<dbReference type="PANTHER" id="PTHR47039:SF1">
    <property type="entry name" value="INOSITOL POLYPHOSPHATE 5-PHOSPHATASE E"/>
    <property type="match status" value="1"/>
</dbReference>
<evidence type="ECO:0000259" key="9">
    <source>
        <dbReference type="SMART" id="SM00128"/>
    </source>
</evidence>
<organism evidence="10 11">
    <name type="scientific">Fopius arisanus</name>
    <dbReference type="NCBI Taxonomy" id="64838"/>
    <lineage>
        <taxon>Eukaryota</taxon>
        <taxon>Metazoa</taxon>
        <taxon>Ecdysozoa</taxon>
        <taxon>Arthropoda</taxon>
        <taxon>Hexapoda</taxon>
        <taxon>Insecta</taxon>
        <taxon>Pterygota</taxon>
        <taxon>Neoptera</taxon>
        <taxon>Endopterygota</taxon>
        <taxon>Hymenoptera</taxon>
        <taxon>Apocrita</taxon>
        <taxon>Ichneumonoidea</taxon>
        <taxon>Braconidae</taxon>
        <taxon>Opiinae</taxon>
        <taxon>Fopius</taxon>
    </lineage>
</organism>
<protein>
    <recommendedName>
        <fullName evidence="2">phosphoinositide 5-phosphatase</fullName>
        <ecNumber evidence="2">3.1.3.36</ecNumber>
    </recommendedName>
    <alternativeName>
        <fullName evidence="6">Phosphatidylinositol 4,5-bisphosphate 5-phosphatase</fullName>
    </alternativeName>
</protein>
<dbReference type="RefSeq" id="XP_011304917.1">
    <property type="nucleotide sequence ID" value="XM_011306615.1"/>
</dbReference>
<keyword evidence="8" id="KW-1133">Transmembrane helix</keyword>
<dbReference type="SUPFAM" id="SSF56219">
    <property type="entry name" value="DNase I-like"/>
    <property type="match status" value="1"/>
</dbReference>
<evidence type="ECO:0000313" key="10">
    <source>
        <dbReference type="Proteomes" id="UP000694866"/>
    </source>
</evidence>
<evidence type="ECO:0000313" key="11">
    <source>
        <dbReference type="RefSeq" id="XP_011304917.1"/>
    </source>
</evidence>
<dbReference type="GO" id="GO:0046856">
    <property type="term" value="P:phosphatidylinositol dephosphorylation"/>
    <property type="evidence" value="ECO:0007669"/>
    <property type="project" value="InterPro"/>
</dbReference>
<evidence type="ECO:0000256" key="6">
    <source>
        <dbReference type="ARBA" id="ARBA00075837"/>
    </source>
</evidence>
<dbReference type="Proteomes" id="UP000694866">
    <property type="component" value="Unplaced"/>
</dbReference>
<keyword evidence="8" id="KW-0472">Membrane</keyword>
<comment type="subcellular location">
    <subcellularLocation>
        <location evidence="1">Cell projection</location>
        <location evidence="1">Cilium</location>
    </subcellularLocation>
</comment>
<evidence type="ECO:0000256" key="2">
    <source>
        <dbReference type="ARBA" id="ARBA00013044"/>
    </source>
</evidence>
<dbReference type="Pfam" id="PF22669">
    <property type="entry name" value="Exo_endo_phos2"/>
    <property type="match status" value="1"/>
</dbReference>
<keyword evidence="3" id="KW-0378">Hydrolase</keyword>
<evidence type="ECO:0000256" key="7">
    <source>
        <dbReference type="SAM" id="MobiDB-lite"/>
    </source>
</evidence>
<feature type="region of interest" description="Disordered" evidence="7">
    <location>
        <begin position="153"/>
        <end position="283"/>
    </location>
</feature>
<dbReference type="GeneID" id="105267628"/>
<dbReference type="SMART" id="SM00128">
    <property type="entry name" value="IPPc"/>
    <property type="match status" value="1"/>
</dbReference>
<sequence length="899" mass="100279">MEPSEPEGQKTDISPRLKQKKKSLCQILMNKKTRVGCMEVSYKDSESHDTSKIENSQASHTSTKLSLCCAMTERSRTPPQSMSVTRLSPTLSRASVKSEIASINGNCRAVIERNEPVQVIKMRSKCCHECGIRRTNTGKEQRKSAYTDEVFKMSERSPKKRHKKKSFLEKLSRAFGGRRSKSRESGSSDSDEDLSNVRRKGPTPTPCGSPTKTIAGVNNAGTAVSADLSKPRDSLDYSKTSRPGEYSRDNHDNIPFIDGKMSDSSGLRLSSDNGTPTCAQSSSDRHLEAKKVFMEKSVQGAVKSVDPEAIRKVVEIIAPAGVDVKVTDKLIRKEKKHLGHDCESDSDESDTTESIHSEDDSLESEEEINIKDLYFTTGKYITYFFLEMERQHYNPQEEKYSYIHYHGEAGDTCKKGEQSSSDSASPNISMQMKHKLLHRRSVDNLVANSPSTSLEHSSPESVKSVPIRLKPRSTSHDAIARKKDRLLLHDGAVSMDSLAKQALLAAQVLNLIPTQKARERNFLHGRIAANSLLGSRELEKVLPNREITIFVGTWNMNGQSPPKELNDFMLPTEIQTIPDILAIGTQESCSERSEWEAALQETLGPSHVLLTSSSLGTLHLALFLRRDLVWYCSVPEEDSFSTRPGTAFKTKGAVALALIIFGTSFLFVTAHLTAHQDKVKERVHDIKKIVRNLDLPKELPTKHNKSKDVTQNFDCVFWCGDLNFRLAQPREEVIQWVSQACFPQTTPINLDKDQLRMSLTGSAVLRGFEEAPITFPPTYKYDPGTQTFDSSSKQRAPAYTDRILFKGKGPTRGYMRRVNQDTTTQKDGNIECLVYDSVPSICTSDHKPVWGVFKTTVRPGIDTIPLAAGLFNRDVYLEGIRRRVTAMDSGSSSNVCTLQ</sequence>
<proteinExistence type="predicted"/>
<name>A0A9R1U2N0_9HYME</name>
<feature type="domain" description="Inositol polyphosphate-related phosphatase" evidence="9">
    <location>
        <begin position="545"/>
        <end position="861"/>
    </location>
</feature>
<dbReference type="KEGG" id="fas:105267628"/>
<keyword evidence="10" id="KW-1185">Reference proteome</keyword>
<dbReference type="EC" id="3.1.3.36" evidence="2"/>
<dbReference type="PANTHER" id="PTHR47039">
    <property type="entry name" value="INOSITOL POLYPHOSPHATE 5-PHOSPHATASE E"/>
    <property type="match status" value="1"/>
</dbReference>
<evidence type="ECO:0000256" key="8">
    <source>
        <dbReference type="SAM" id="Phobius"/>
    </source>
</evidence>
<accession>A0A9R1U2N0</accession>
<feature type="transmembrane region" description="Helical" evidence="8">
    <location>
        <begin position="653"/>
        <end position="674"/>
    </location>
</feature>
<dbReference type="InterPro" id="IPR053321">
    <property type="entry name" value="IPP-5-Phosphatase_Type_IV"/>
</dbReference>
<evidence type="ECO:0000256" key="1">
    <source>
        <dbReference type="ARBA" id="ARBA00004138"/>
    </source>
</evidence>
<dbReference type="GO" id="GO:0005929">
    <property type="term" value="C:cilium"/>
    <property type="evidence" value="ECO:0007669"/>
    <property type="project" value="UniProtKB-SubCell"/>
</dbReference>
<evidence type="ECO:0000256" key="5">
    <source>
        <dbReference type="ARBA" id="ARBA00023273"/>
    </source>
</evidence>
<gene>
    <name evidence="11" type="primary">INPP5E</name>
</gene>
<keyword evidence="5" id="KW-0966">Cell projection</keyword>
<dbReference type="CTD" id="56623"/>
<dbReference type="FunFam" id="3.60.10.10:FF:000039">
    <property type="entry name" value="72 kDa inositol polyphosphate 5-phosphatase"/>
    <property type="match status" value="1"/>
</dbReference>
<keyword evidence="4" id="KW-0443">Lipid metabolism</keyword>
<keyword evidence="8" id="KW-0812">Transmembrane</keyword>
<dbReference type="InterPro" id="IPR000300">
    <property type="entry name" value="IPPc"/>
</dbReference>
<reference evidence="11" key="1">
    <citation type="submission" date="2025-08" db="UniProtKB">
        <authorList>
            <consortium name="RefSeq"/>
        </authorList>
    </citation>
    <scope>IDENTIFICATION</scope>
    <source>
        <strain evidence="11">USDA-PBARC FA_bdor</strain>
        <tissue evidence="11">Whole organism</tissue>
    </source>
</reference>
<evidence type="ECO:0000256" key="4">
    <source>
        <dbReference type="ARBA" id="ARBA00023098"/>
    </source>
</evidence>
<feature type="region of interest" description="Disordered" evidence="7">
    <location>
        <begin position="336"/>
        <end position="364"/>
    </location>
</feature>